<evidence type="ECO:0000313" key="2">
    <source>
        <dbReference type="Proteomes" id="UP000321570"/>
    </source>
</evidence>
<dbReference type="Proteomes" id="UP000321570">
    <property type="component" value="Unassembled WGS sequence"/>
</dbReference>
<proteinExistence type="predicted"/>
<name>A0A564Y0A0_HYMDI</name>
<sequence>MERTNEGQQNHTAGTRAFHENLESKQRHFINAKSQTRRLHTKHCVMNISDIINQEQITECFSQFREMRVRGERLDIFINNKGLVDWCTKFLCDR</sequence>
<organism evidence="1 2">
    <name type="scientific">Hymenolepis diminuta</name>
    <name type="common">Rat tapeworm</name>
    <dbReference type="NCBI Taxonomy" id="6216"/>
    <lineage>
        <taxon>Eukaryota</taxon>
        <taxon>Metazoa</taxon>
        <taxon>Spiralia</taxon>
        <taxon>Lophotrochozoa</taxon>
        <taxon>Platyhelminthes</taxon>
        <taxon>Cestoda</taxon>
        <taxon>Eucestoda</taxon>
        <taxon>Cyclophyllidea</taxon>
        <taxon>Hymenolepididae</taxon>
        <taxon>Hymenolepis</taxon>
    </lineage>
</organism>
<dbReference type="EMBL" id="CABIJS010000042">
    <property type="protein sequence ID" value="VUZ40725.1"/>
    <property type="molecule type" value="Genomic_DNA"/>
</dbReference>
<dbReference type="AlphaFoldDB" id="A0A564Y0A0"/>
<evidence type="ECO:0000313" key="1">
    <source>
        <dbReference type="EMBL" id="VUZ40725.1"/>
    </source>
</evidence>
<keyword evidence="2" id="KW-1185">Reference proteome</keyword>
<protein>
    <submittedName>
        <fullName evidence="1">Uncharacterized protein</fullName>
    </submittedName>
</protein>
<gene>
    <name evidence="1" type="ORF">WMSIL1_LOCUS1717</name>
</gene>
<reference evidence="1 2" key="1">
    <citation type="submission" date="2019-07" db="EMBL/GenBank/DDBJ databases">
        <authorList>
            <person name="Jastrzebski P J."/>
            <person name="Paukszto L."/>
            <person name="Jastrzebski P J."/>
        </authorList>
    </citation>
    <scope>NUCLEOTIDE SEQUENCE [LARGE SCALE GENOMIC DNA]</scope>
    <source>
        <strain evidence="1 2">WMS-il1</strain>
    </source>
</reference>
<accession>A0A564Y0A0</accession>